<reference evidence="3 4" key="1">
    <citation type="submission" date="2023-07" db="EMBL/GenBank/DDBJ databases">
        <title>Genomic Encyclopedia of Type Strains, Phase IV (KMG-IV): sequencing the most valuable type-strain genomes for metagenomic binning, comparative biology and taxonomic classification.</title>
        <authorList>
            <person name="Goeker M."/>
        </authorList>
    </citation>
    <scope>NUCLEOTIDE SEQUENCE [LARGE SCALE GENOMIC DNA]</scope>
    <source>
        <strain evidence="3 4">DSM 12751</strain>
    </source>
</reference>
<dbReference type="EMBL" id="JAUSTY010000009">
    <property type="protein sequence ID" value="MDQ0166611.1"/>
    <property type="molecule type" value="Genomic_DNA"/>
</dbReference>
<dbReference type="RefSeq" id="WP_307394944.1">
    <property type="nucleotide sequence ID" value="NZ_BAAADK010000045.1"/>
</dbReference>
<sequence length="205" mass="24144">MSQQKPYRNEDDIYKKKLFYDNGIEFKEVKGRMTREYVPPTPVLMSHANQTIQSSAGLVQRGTSHYTLTLSFLFSSKKEYADWVQFIGSTHKFYDEKGTIYIGVVNGTLDIRAVEQETKYLVSVPLIMIRKQDFEFRHKAPFVDIDQHWAKVYIDELQQRGLISVYNSIGEEVQYFKPETYINRAETVTFLTRTYKYINKVLRGY</sequence>
<gene>
    <name evidence="3" type="ORF">J2S11_002515</name>
</gene>
<proteinExistence type="predicted"/>
<dbReference type="PROSITE" id="PS51272">
    <property type="entry name" value="SLH"/>
    <property type="match status" value="1"/>
</dbReference>
<dbReference type="Proteomes" id="UP001235840">
    <property type="component" value="Unassembled WGS sequence"/>
</dbReference>
<dbReference type="Pfam" id="PF00395">
    <property type="entry name" value="SLH"/>
    <property type="match status" value="1"/>
</dbReference>
<name>A0ABT9W029_9BACI</name>
<feature type="domain" description="SLH" evidence="2">
    <location>
        <begin position="137"/>
        <end position="205"/>
    </location>
</feature>
<organism evidence="3 4">
    <name type="scientific">Caldalkalibacillus horti</name>
    <dbReference type="NCBI Taxonomy" id="77523"/>
    <lineage>
        <taxon>Bacteria</taxon>
        <taxon>Bacillati</taxon>
        <taxon>Bacillota</taxon>
        <taxon>Bacilli</taxon>
        <taxon>Bacillales</taxon>
        <taxon>Bacillaceae</taxon>
        <taxon>Caldalkalibacillus</taxon>
    </lineage>
</organism>
<evidence type="ECO:0000256" key="1">
    <source>
        <dbReference type="ARBA" id="ARBA00022729"/>
    </source>
</evidence>
<evidence type="ECO:0000313" key="4">
    <source>
        <dbReference type="Proteomes" id="UP001235840"/>
    </source>
</evidence>
<evidence type="ECO:0000259" key="2">
    <source>
        <dbReference type="PROSITE" id="PS51272"/>
    </source>
</evidence>
<evidence type="ECO:0000313" key="3">
    <source>
        <dbReference type="EMBL" id="MDQ0166611.1"/>
    </source>
</evidence>
<dbReference type="InterPro" id="IPR001119">
    <property type="entry name" value="SLH_dom"/>
</dbReference>
<comment type="caution">
    <text evidence="3">The sequence shown here is derived from an EMBL/GenBank/DDBJ whole genome shotgun (WGS) entry which is preliminary data.</text>
</comment>
<keyword evidence="4" id="KW-1185">Reference proteome</keyword>
<accession>A0ABT9W029</accession>
<protein>
    <recommendedName>
        <fullName evidence="2">SLH domain-containing protein</fullName>
    </recommendedName>
</protein>
<keyword evidence="1" id="KW-0732">Signal</keyword>